<protein>
    <submittedName>
        <fullName evidence="3">Uncharacterized protein</fullName>
    </submittedName>
</protein>
<dbReference type="KEGG" id="cdq:BOQ54_07665"/>
<accession>A0AAC9NYP4</accession>
<keyword evidence="2" id="KW-0472">Membrane</keyword>
<gene>
    <name evidence="3" type="ORF">BOQ54_07665</name>
</gene>
<organism evidence="3 4">
    <name type="scientific">Chelatococcus daeguensis</name>
    <dbReference type="NCBI Taxonomy" id="444444"/>
    <lineage>
        <taxon>Bacteria</taxon>
        <taxon>Pseudomonadati</taxon>
        <taxon>Pseudomonadota</taxon>
        <taxon>Alphaproteobacteria</taxon>
        <taxon>Hyphomicrobiales</taxon>
        <taxon>Chelatococcaceae</taxon>
        <taxon>Chelatococcus</taxon>
    </lineage>
</organism>
<dbReference type="EMBL" id="CP018095">
    <property type="protein sequence ID" value="APF37220.1"/>
    <property type="molecule type" value="Genomic_DNA"/>
</dbReference>
<name>A0AAC9NYP4_9HYPH</name>
<evidence type="ECO:0000256" key="2">
    <source>
        <dbReference type="SAM" id="Phobius"/>
    </source>
</evidence>
<evidence type="ECO:0000313" key="3">
    <source>
        <dbReference type="EMBL" id="APF37220.1"/>
    </source>
</evidence>
<reference evidence="3 4" key="1">
    <citation type="submission" date="2016-11" db="EMBL/GenBank/DDBJ databases">
        <title>Complete genome sequence of the aerobically denitrifying bacterium Chelatococcus daeguensis TAD1.</title>
        <authorList>
            <person name="Yang Y."/>
            <person name="Huang S."/>
            <person name="Lin E."/>
        </authorList>
    </citation>
    <scope>NUCLEOTIDE SEQUENCE [LARGE SCALE GENOMIC DNA]</scope>
    <source>
        <strain evidence="3 4">TAD1</strain>
    </source>
</reference>
<sequence>MTCEQLVIRAMLRRRSDTQHSFGALVLAVLALAVGIVLVLESAWDRRLPPAPAAAPVRQNPHAPMGEDPGRHVAQGQALVRLS</sequence>
<evidence type="ECO:0000313" key="4">
    <source>
        <dbReference type="Proteomes" id="UP000182703"/>
    </source>
</evidence>
<evidence type="ECO:0000256" key="1">
    <source>
        <dbReference type="SAM" id="MobiDB-lite"/>
    </source>
</evidence>
<feature type="transmembrane region" description="Helical" evidence="2">
    <location>
        <begin position="21"/>
        <end position="40"/>
    </location>
</feature>
<keyword evidence="2" id="KW-1133">Transmembrane helix</keyword>
<keyword evidence="2" id="KW-0812">Transmembrane</keyword>
<keyword evidence="4" id="KW-1185">Reference proteome</keyword>
<dbReference type="AlphaFoldDB" id="A0AAC9NYP4"/>
<proteinExistence type="predicted"/>
<dbReference type="Proteomes" id="UP000182703">
    <property type="component" value="Chromosome"/>
</dbReference>
<feature type="region of interest" description="Disordered" evidence="1">
    <location>
        <begin position="50"/>
        <end position="72"/>
    </location>
</feature>